<dbReference type="InterPro" id="IPR004090">
    <property type="entry name" value="Chemotax_Me-accpt_rcpt"/>
</dbReference>
<comment type="similarity">
    <text evidence="6">Belongs to the methyl-accepting chemotaxis (MCP) protein family.</text>
</comment>
<feature type="domain" description="Methyl-accepting transducer" evidence="9">
    <location>
        <begin position="395"/>
        <end position="624"/>
    </location>
</feature>
<dbReference type="PROSITE" id="PS50111">
    <property type="entry name" value="CHEMOTAXIS_TRANSDUC_2"/>
    <property type="match status" value="1"/>
</dbReference>
<feature type="transmembrane region" description="Helical" evidence="8">
    <location>
        <begin position="315"/>
        <end position="338"/>
    </location>
</feature>
<dbReference type="PRINTS" id="PR00260">
    <property type="entry name" value="CHEMTRNSDUCR"/>
</dbReference>
<keyword evidence="5 8" id="KW-0472">Membrane</keyword>
<dbReference type="RefSeq" id="WP_382177788.1">
    <property type="nucleotide sequence ID" value="NZ_JBHRXX010000009.1"/>
</dbReference>
<comment type="caution">
    <text evidence="11">The sequence shown here is derived from an EMBL/GenBank/DDBJ whole genome shotgun (WGS) entry which is preliminary data.</text>
</comment>
<dbReference type="InterPro" id="IPR033480">
    <property type="entry name" value="sCache_2"/>
</dbReference>
<organism evidence="11 12">
    <name type="scientific">Hydrogenophaga luteola</name>
    <dbReference type="NCBI Taxonomy" id="1591122"/>
    <lineage>
        <taxon>Bacteria</taxon>
        <taxon>Pseudomonadati</taxon>
        <taxon>Pseudomonadota</taxon>
        <taxon>Betaproteobacteria</taxon>
        <taxon>Burkholderiales</taxon>
        <taxon>Comamonadaceae</taxon>
        <taxon>Hydrogenophaga</taxon>
    </lineage>
</organism>
<dbReference type="PANTHER" id="PTHR43531:SF7">
    <property type="entry name" value="AEROTAXIS RECEPTOR"/>
    <property type="match status" value="1"/>
</dbReference>
<proteinExistence type="inferred from homology"/>
<dbReference type="Pfam" id="PF00015">
    <property type="entry name" value="MCPsignal"/>
    <property type="match status" value="1"/>
</dbReference>
<evidence type="ECO:0000256" key="5">
    <source>
        <dbReference type="ARBA" id="ARBA00023136"/>
    </source>
</evidence>
<dbReference type="SUPFAM" id="SSF58104">
    <property type="entry name" value="Methyl-accepting chemotaxis protein (MCP) signaling domain"/>
    <property type="match status" value="1"/>
</dbReference>
<protein>
    <submittedName>
        <fullName evidence="11">Methyl-accepting chemotaxis protein</fullName>
    </submittedName>
</protein>
<dbReference type="Pfam" id="PF00672">
    <property type="entry name" value="HAMP"/>
    <property type="match status" value="1"/>
</dbReference>
<feature type="transmembrane region" description="Helical" evidence="8">
    <location>
        <begin position="21"/>
        <end position="42"/>
    </location>
</feature>
<feature type="domain" description="HAMP" evidence="10">
    <location>
        <begin position="345"/>
        <end position="390"/>
    </location>
</feature>
<accession>A0ABV7W7X5</accession>
<evidence type="ECO:0000256" key="4">
    <source>
        <dbReference type="ARBA" id="ARBA00022989"/>
    </source>
</evidence>
<comment type="subcellular location">
    <subcellularLocation>
        <location evidence="1">Cell membrane</location>
        <topology evidence="1">Multi-pass membrane protein</topology>
    </subcellularLocation>
</comment>
<evidence type="ECO:0000256" key="7">
    <source>
        <dbReference type="PROSITE-ProRule" id="PRU00284"/>
    </source>
</evidence>
<keyword evidence="3 8" id="KW-0812">Transmembrane</keyword>
<dbReference type="Pfam" id="PF17200">
    <property type="entry name" value="sCache_2"/>
    <property type="match status" value="1"/>
</dbReference>
<evidence type="ECO:0000256" key="1">
    <source>
        <dbReference type="ARBA" id="ARBA00004651"/>
    </source>
</evidence>
<dbReference type="InterPro" id="IPR051310">
    <property type="entry name" value="MCP_chemotaxis"/>
</dbReference>
<dbReference type="InterPro" id="IPR004089">
    <property type="entry name" value="MCPsignal_dom"/>
</dbReference>
<evidence type="ECO:0000259" key="10">
    <source>
        <dbReference type="PROSITE" id="PS50885"/>
    </source>
</evidence>
<keyword evidence="7" id="KW-0807">Transducer</keyword>
<keyword evidence="4 8" id="KW-1133">Transmembrane helix</keyword>
<evidence type="ECO:0000313" key="11">
    <source>
        <dbReference type="EMBL" id="MFC3685865.1"/>
    </source>
</evidence>
<dbReference type="CDD" id="cd06225">
    <property type="entry name" value="HAMP"/>
    <property type="match status" value="1"/>
</dbReference>
<dbReference type="Gene3D" id="1.10.287.950">
    <property type="entry name" value="Methyl-accepting chemotaxis protein"/>
    <property type="match status" value="1"/>
</dbReference>
<sequence length="770" mass="82065">MPRFQPFKPGVWLMRKLRLPVKLGILSMAIVIPLLVVCVSLVQRISDEIQVLEDEVQGAQGIAALSQLVTLLQTHRGQTNMLLAGDAAVRSALDKTRGSLPALLSTAGAALTARESFGLAQDWRGLEVRVQQLADTEKLSRQQAFDTHTTLIADLKRLMYLAGERSSLLFDPDPASYFLMDIAISRTVPWSERIAQLRGQGAGLLSRPEGIGNDAGGLRAQLQQLAGDTNDFRFATSFAERYGQTGLPSDAAIKASESFVGLALGAANGTAQVTSSEYFAAGTAAITAAQAYQTAVLDRLAQLLDERKAAAEVQWWLAVGAALLGLATMGYLLTSFYFSFVMDFRHVSHVMGETAKGNLRAHVKVRGSDELADLASQLEGMISNLSAMVAEVRSNSALVAYAGKSLASGNRELADRTEQQAANLEQTAASVQELSSTVQRNAQTAGDSDTQASRVRDIAESGAQAMVRAVESVEGIQKSAQQMNEIIGVIDSLAFQTNILALNAAVEAARAGEQGRGFAVVAAEVRSLAQRSAASSREIRELIQASGQQVSTSVAQIRAAGTSMTEIVNGVRGVAANMSLISAASAEQSGGLSEISSAVGQLDEITQRNARMVERAVQQATQLEGRAATLAQAVSSFQLQQGAAEEAMVLVQRALELRARSSREAFVNQITDPAQNFHDRDMYVFALDRSGAYRAFGGKPEKVGGRVQDIPGVDGASLLEAIVAQAELEPGWVEYDITNPQTGSVQTKMSYVTKVDDLYVGCGVYKSLTV</sequence>
<dbReference type="Proteomes" id="UP001595729">
    <property type="component" value="Unassembled WGS sequence"/>
</dbReference>
<evidence type="ECO:0000259" key="9">
    <source>
        <dbReference type="PROSITE" id="PS50111"/>
    </source>
</evidence>
<gene>
    <name evidence="11" type="ORF">ACFOPI_19870</name>
</gene>
<dbReference type="CDD" id="cd11386">
    <property type="entry name" value="MCP_signal"/>
    <property type="match status" value="1"/>
</dbReference>
<reference evidence="12" key="1">
    <citation type="journal article" date="2019" name="Int. J. Syst. Evol. Microbiol.">
        <title>The Global Catalogue of Microorganisms (GCM) 10K type strain sequencing project: providing services to taxonomists for standard genome sequencing and annotation.</title>
        <authorList>
            <consortium name="The Broad Institute Genomics Platform"/>
            <consortium name="The Broad Institute Genome Sequencing Center for Infectious Disease"/>
            <person name="Wu L."/>
            <person name="Ma J."/>
        </authorList>
    </citation>
    <scope>NUCLEOTIDE SEQUENCE [LARGE SCALE GENOMIC DNA]</scope>
    <source>
        <strain evidence="12">KCTC 42501</strain>
    </source>
</reference>
<evidence type="ECO:0000256" key="2">
    <source>
        <dbReference type="ARBA" id="ARBA00022475"/>
    </source>
</evidence>
<dbReference type="SMART" id="SM00283">
    <property type="entry name" value="MA"/>
    <property type="match status" value="1"/>
</dbReference>
<evidence type="ECO:0000256" key="6">
    <source>
        <dbReference type="ARBA" id="ARBA00029447"/>
    </source>
</evidence>
<evidence type="ECO:0000313" key="12">
    <source>
        <dbReference type="Proteomes" id="UP001595729"/>
    </source>
</evidence>
<evidence type="ECO:0000256" key="3">
    <source>
        <dbReference type="ARBA" id="ARBA00022692"/>
    </source>
</evidence>
<dbReference type="PROSITE" id="PS50885">
    <property type="entry name" value="HAMP"/>
    <property type="match status" value="1"/>
</dbReference>
<dbReference type="EMBL" id="JBHRXX010000009">
    <property type="protein sequence ID" value="MFC3685865.1"/>
    <property type="molecule type" value="Genomic_DNA"/>
</dbReference>
<keyword evidence="2" id="KW-1003">Cell membrane</keyword>
<keyword evidence="12" id="KW-1185">Reference proteome</keyword>
<dbReference type="PANTHER" id="PTHR43531">
    <property type="entry name" value="PROTEIN ICFG"/>
    <property type="match status" value="1"/>
</dbReference>
<name>A0ABV7W7X5_9BURK</name>
<dbReference type="InterPro" id="IPR003660">
    <property type="entry name" value="HAMP_dom"/>
</dbReference>
<evidence type="ECO:0000256" key="8">
    <source>
        <dbReference type="SAM" id="Phobius"/>
    </source>
</evidence>